<dbReference type="PANTHER" id="PTHR19960:SF7">
    <property type="entry name" value="TEKTIN"/>
    <property type="match status" value="1"/>
</dbReference>
<keyword evidence="2" id="KW-0963">Cytoplasm</keyword>
<gene>
    <name evidence="5" type="ORF">T265_07118</name>
</gene>
<keyword evidence="6" id="KW-1185">Reference proteome</keyword>
<comment type="similarity">
    <text evidence="1 3">Belongs to the tektin family.</text>
</comment>
<dbReference type="GeneID" id="20321297"/>
<dbReference type="GO" id="GO:0060294">
    <property type="term" value="P:cilium movement involved in cell motility"/>
    <property type="evidence" value="ECO:0007669"/>
    <property type="project" value="UniProtKB-UniRule"/>
</dbReference>
<evidence type="ECO:0000313" key="6">
    <source>
        <dbReference type="Proteomes" id="UP000054324"/>
    </source>
</evidence>
<dbReference type="GO" id="GO:0005634">
    <property type="term" value="C:nucleus"/>
    <property type="evidence" value="ECO:0007669"/>
    <property type="project" value="TreeGrafter"/>
</dbReference>
<reference evidence="5 6" key="1">
    <citation type="submission" date="2013-11" db="EMBL/GenBank/DDBJ databases">
        <title>Opisthorchis viverrini - life in the bile duct.</title>
        <authorList>
            <person name="Young N.D."/>
            <person name="Nagarajan N."/>
            <person name="Lin S.J."/>
            <person name="Korhonen P.K."/>
            <person name="Jex A.R."/>
            <person name="Hall R.S."/>
            <person name="Safavi-Hemami H."/>
            <person name="Kaewkong W."/>
            <person name="Bertrand D."/>
            <person name="Gao S."/>
            <person name="Seet Q."/>
            <person name="Wongkham S."/>
            <person name="Teh B.T."/>
            <person name="Wongkham C."/>
            <person name="Intapan P.M."/>
            <person name="Maleewong W."/>
            <person name="Yang X."/>
            <person name="Hu M."/>
            <person name="Wang Z."/>
            <person name="Hofmann A."/>
            <person name="Sternberg P.W."/>
            <person name="Tan P."/>
            <person name="Wang J."/>
            <person name="Gasser R.B."/>
        </authorList>
    </citation>
    <scope>NUCLEOTIDE SEQUENCE [LARGE SCALE GENOMIC DNA]</scope>
</reference>
<dbReference type="EMBL" id="KL596777">
    <property type="protein sequence ID" value="KER25437.1"/>
    <property type="molecule type" value="Genomic_DNA"/>
</dbReference>
<evidence type="ECO:0000313" key="5">
    <source>
        <dbReference type="EMBL" id="KER25437.1"/>
    </source>
</evidence>
<dbReference type="PANTHER" id="PTHR19960">
    <property type="entry name" value="TEKTIN"/>
    <property type="match status" value="1"/>
</dbReference>
<dbReference type="Proteomes" id="UP000054324">
    <property type="component" value="Unassembled WGS sequence"/>
</dbReference>
<dbReference type="RefSeq" id="XP_009170825.1">
    <property type="nucleotide sequence ID" value="XM_009172561.1"/>
</dbReference>
<dbReference type="KEGG" id="ovi:T265_07118"/>
<dbReference type="GO" id="GO:0015630">
    <property type="term" value="C:microtubule cytoskeleton"/>
    <property type="evidence" value="ECO:0007669"/>
    <property type="project" value="UniProtKB-UniRule"/>
</dbReference>
<comment type="subcellular location">
    <subcellularLocation>
        <location evidence="3">Cytoplasm</location>
        <location evidence="3">Cytoskeleton</location>
        <location evidence="3">Cilium axoneme</location>
    </subcellularLocation>
</comment>
<dbReference type="OrthoDB" id="440745at2759"/>
<keyword evidence="4" id="KW-0175">Coiled coil</keyword>
<dbReference type="AlphaFoldDB" id="A0A074ZI22"/>
<dbReference type="InterPro" id="IPR000435">
    <property type="entry name" value="Tektins"/>
</dbReference>
<organism evidence="5 6">
    <name type="scientific">Opisthorchis viverrini</name>
    <name type="common">Southeast Asian liver fluke</name>
    <dbReference type="NCBI Taxonomy" id="6198"/>
    <lineage>
        <taxon>Eukaryota</taxon>
        <taxon>Metazoa</taxon>
        <taxon>Spiralia</taxon>
        <taxon>Lophotrochozoa</taxon>
        <taxon>Platyhelminthes</taxon>
        <taxon>Trematoda</taxon>
        <taxon>Digenea</taxon>
        <taxon>Opisthorchiida</taxon>
        <taxon>Opisthorchiata</taxon>
        <taxon>Opisthorchiidae</taxon>
        <taxon>Opisthorchis</taxon>
    </lineage>
</organism>
<keyword evidence="3" id="KW-0966">Cell projection</keyword>
<evidence type="ECO:0000256" key="1">
    <source>
        <dbReference type="ARBA" id="ARBA00007209"/>
    </source>
</evidence>
<dbReference type="GO" id="GO:0060271">
    <property type="term" value="P:cilium assembly"/>
    <property type="evidence" value="ECO:0007669"/>
    <property type="project" value="UniProtKB-UniRule"/>
</dbReference>
<protein>
    <recommendedName>
        <fullName evidence="3">Tektin</fullName>
    </recommendedName>
</protein>
<accession>A0A074ZI22</accession>
<keyword evidence="3" id="KW-0282">Flagellum</keyword>
<dbReference type="GO" id="GO:0005930">
    <property type="term" value="C:axoneme"/>
    <property type="evidence" value="ECO:0007669"/>
    <property type="project" value="UniProtKB-SubCell"/>
</dbReference>
<sequence>MATLTKPEEKTDYPSWFTQLHAQSRAATDSRRASSEIRERSRAMRIETDSKTKWDQYDTNNRLVDRIWTLRQWRDELAAQLRRLKQRMADLRDAKMITEDYMVKLSDAQQVNTEVLTLMDRRRQGEYILDPVEVELKGEQVLLKEIYDSLQSRILEAFETLIHMQEAADALEKDVADKNEAMRIDIDQHNLTEKSANIGFKPFATRKPELQMDLQSWEELSRKALDRAQAEIERAAEVIHSLHLGLHQAANRMLAKSDRAADAIRMRLHDTERAIRELEAQRDMTEKERGKLQLELRNLEEARRAKYATLKLAQTRLEGRHDRPGNENIEDAAHAGLLEELKGIVDSIDALDEQIDKSRAAIGRLDSQLARLCQAGKMKRETLQVFQELVNIRKRLETPPHTRYPYCPMIPEGIIRQPKVKPFDDYYLSFVQLNYWSAILLYGSETWPLRAEEVKRLSVLTVDVFGALSESGENGIREK</sequence>
<evidence type="ECO:0000256" key="3">
    <source>
        <dbReference type="RuleBase" id="RU367040"/>
    </source>
</evidence>
<evidence type="ECO:0000256" key="4">
    <source>
        <dbReference type="SAM" id="Coils"/>
    </source>
</evidence>
<dbReference type="CTD" id="20321297"/>
<evidence type="ECO:0000256" key="2">
    <source>
        <dbReference type="ARBA" id="ARBA00022490"/>
    </source>
</evidence>
<feature type="coiled-coil region" evidence="4">
    <location>
        <begin position="261"/>
        <end position="302"/>
    </location>
</feature>
<proteinExistence type="inferred from homology"/>
<dbReference type="STRING" id="6198.A0A074ZI22"/>
<name>A0A074ZI22_OPIVI</name>
<keyword evidence="3" id="KW-0969">Cilium</keyword>
<dbReference type="Pfam" id="PF03148">
    <property type="entry name" value="Tektin"/>
    <property type="match status" value="1"/>
</dbReference>
<dbReference type="InterPro" id="IPR048256">
    <property type="entry name" value="Tektin-like"/>
</dbReference>